<evidence type="ECO:0000313" key="4">
    <source>
        <dbReference type="Proteomes" id="UP000886818"/>
    </source>
</evidence>
<proteinExistence type="predicted"/>
<evidence type="ECO:0000313" key="3">
    <source>
        <dbReference type="EMBL" id="QXM06319.1"/>
    </source>
</evidence>
<protein>
    <submittedName>
        <fullName evidence="3">HD-GYP domain-containing protein</fullName>
    </submittedName>
</protein>
<dbReference type="NCBIfam" id="TIGR00277">
    <property type="entry name" value="HDIG"/>
    <property type="match status" value="1"/>
</dbReference>
<dbReference type="InterPro" id="IPR003607">
    <property type="entry name" value="HD/PDEase_dom"/>
</dbReference>
<dbReference type="PANTHER" id="PTHR43155:SF2">
    <property type="entry name" value="CYCLIC DI-GMP PHOSPHODIESTERASE PA4108"/>
    <property type="match status" value="1"/>
</dbReference>
<evidence type="ECO:0000259" key="1">
    <source>
        <dbReference type="PROSITE" id="PS51831"/>
    </source>
</evidence>
<dbReference type="EMBL" id="CP078093">
    <property type="protein sequence ID" value="QXM06319.1"/>
    <property type="molecule type" value="Genomic_DNA"/>
</dbReference>
<dbReference type="PANTHER" id="PTHR43155">
    <property type="entry name" value="CYCLIC DI-GMP PHOSPHODIESTERASE PA4108-RELATED"/>
    <property type="match status" value="1"/>
</dbReference>
<feature type="domain" description="HD" evidence="1">
    <location>
        <begin position="135"/>
        <end position="258"/>
    </location>
</feature>
<sequence length="351" mass="40537">MKLISTKDLKEGMVLAQDIIGKYDLVFLTQGTRITDEHIKRIQNMNIIYVYVMEQDAVKEEVLEYNLNNKIDKRLNEQYQKSLASFKRVYEEVSLGKKIESEIIQESVSHLIQEVMIDNNVLSRLRRLEIVDDYTYKHSINVCILSVMIGKWMNYTENELNELGVAGMLHDIGKSKIPKEILNKPGRLSRNECKIMKGHATLGYEMLQRQDEIKFDICCAVLQHHERIDGRGYPLGLKGERIHEFARIIAIADIFDAMTSERVYKSKESPFKVAELIAQDRFGALDPYIANQFLWNISNFYVGNIVKLNTGDIGEIVLINKQMPTRPLIKIGKSFIDLNKNSEYVIMEVLV</sequence>
<gene>
    <name evidence="3" type="ORF">KVH43_00300</name>
</gene>
<reference evidence="3" key="1">
    <citation type="submission" date="2021-07" db="EMBL/GenBank/DDBJ databases">
        <title>Complete genome sequence of Crassaminicella sp. 143-21, isolated from a deep-sea hydrothermal vent.</title>
        <authorList>
            <person name="Li X."/>
        </authorList>
    </citation>
    <scope>NUCLEOTIDE SEQUENCE</scope>
    <source>
        <strain evidence="3">143-21</strain>
    </source>
</reference>
<dbReference type="Pfam" id="PF13487">
    <property type="entry name" value="HD_5"/>
    <property type="match status" value="1"/>
</dbReference>
<dbReference type="CDD" id="cd00077">
    <property type="entry name" value="HDc"/>
    <property type="match status" value="1"/>
</dbReference>
<dbReference type="PROSITE" id="PS51832">
    <property type="entry name" value="HD_GYP"/>
    <property type="match status" value="1"/>
</dbReference>
<name>A0ABX8RB83_9CLOT</name>
<feature type="domain" description="HD-GYP" evidence="2">
    <location>
        <begin position="113"/>
        <end position="309"/>
    </location>
</feature>
<dbReference type="InterPro" id="IPR006674">
    <property type="entry name" value="HD_domain"/>
</dbReference>
<dbReference type="RefSeq" id="WP_218283015.1">
    <property type="nucleotide sequence ID" value="NZ_CP078093.1"/>
</dbReference>
<keyword evidence="4" id="KW-1185">Reference proteome</keyword>
<dbReference type="SMART" id="SM00471">
    <property type="entry name" value="HDc"/>
    <property type="match status" value="1"/>
</dbReference>
<dbReference type="InterPro" id="IPR006675">
    <property type="entry name" value="HDIG_dom"/>
</dbReference>
<evidence type="ECO:0000259" key="2">
    <source>
        <dbReference type="PROSITE" id="PS51832"/>
    </source>
</evidence>
<dbReference type="PROSITE" id="PS51831">
    <property type="entry name" value="HD"/>
    <property type="match status" value="1"/>
</dbReference>
<dbReference type="Proteomes" id="UP000886818">
    <property type="component" value="Chromosome"/>
</dbReference>
<accession>A0ABX8RB83</accession>
<organism evidence="3 4">
    <name type="scientific">Crassaminicella indica</name>
    <dbReference type="NCBI Taxonomy" id="2855394"/>
    <lineage>
        <taxon>Bacteria</taxon>
        <taxon>Bacillati</taxon>
        <taxon>Bacillota</taxon>
        <taxon>Clostridia</taxon>
        <taxon>Eubacteriales</taxon>
        <taxon>Clostridiaceae</taxon>
        <taxon>Crassaminicella</taxon>
    </lineage>
</organism>
<dbReference type="InterPro" id="IPR037522">
    <property type="entry name" value="HD_GYP_dom"/>
</dbReference>